<feature type="transmembrane region" description="Helical" evidence="8">
    <location>
        <begin position="180"/>
        <end position="201"/>
    </location>
</feature>
<dbReference type="GO" id="GO:0005886">
    <property type="term" value="C:plasma membrane"/>
    <property type="evidence" value="ECO:0007669"/>
    <property type="project" value="UniProtKB-SubCell"/>
</dbReference>
<keyword evidence="3" id="KW-0813">Transport</keyword>
<comment type="similarity">
    <text evidence="2">Belongs to the binding-protein-dependent transport system permease family. FecCD subfamily.</text>
</comment>
<evidence type="ECO:0000313" key="9">
    <source>
        <dbReference type="EMBL" id="MCP3429427.1"/>
    </source>
</evidence>
<dbReference type="AlphaFoldDB" id="A0AA42BN94"/>
<dbReference type="Gene3D" id="1.10.3470.10">
    <property type="entry name" value="ABC transporter involved in vitamin B12 uptake, BtuC"/>
    <property type="match status" value="1"/>
</dbReference>
<comment type="subcellular location">
    <subcellularLocation>
        <location evidence="1">Cell membrane</location>
        <topology evidence="1">Multi-pass membrane protein</topology>
    </subcellularLocation>
</comment>
<dbReference type="InterPro" id="IPR037294">
    <property type="entry name" value="ABC_BtuC-like"/>
</dbReference>
<dbReference type="InterPro" id="IPR000522">
    <property type="entry name" value="ABC_transptr_permease_BtuC"/>
</dbReference>
<dbReference type="PANTHER" id="PTHR30472:SF25">
    <property type="entry name" value="ABC TRANSPORTER PERMEASE PROTEIN MJ0876-RELATED"/>
    <property type="match status" value="1"/>
</dbReference>
<feature type="transmembrane region" description="Helical" evidence="8">
    <location>
        <begin position="268"/>
        <end position="286"/>
    </location>
</feature>
<accession>A0AA42BN94</accession>
<gene>
    <name evidence="9" type="ORF">NLF92_10770</name>
</gene>
<comment type="caution">
    <text evidence="9">The sequence shown here is derived from an EMBL/GenBank/DDBJ whole genome shotgun (WGS) entry which is preliminary data.</text>
</comment>
<dbReference type="GO" id="GO:0022857">
    <property type="term" value="F:transmembrane transporter activity"/>
    <property type="evidence" value="ECO:0007669"/>
    <property type="project" value="InterPro"/>
</dbReference>
<dbReference type="Pfam" id="PF01032">
    <property type="entry name" value="FecCD"/>
    <property type="match status" value="1"/>
</dbReference>
<keyword evidence="4" id="KW-1003">Cell membrane</keyword>
<evidence type="ECO:0000256" key="1">
    <source>
        <dbReference type="ARBA" id="ARBA00004651"/>
    </source>
</evidence>
<dbReference type="RefSeq" id="WP_284700418.1">
    <property type="nucleotide sequence ID" value="NZ_JANATA010000021.1"/>
</dbReference>
<dbReference type="Proteomes" id="UP001165413">
    <property type="component" value="Unassembled WGS sequence"/>
</dbReference>
<evidence type="ECO:0000256" key="2">
    <source>
        <dbReference type="ARBA" id="ARBA00007935"/>
    </source>
</evidence>
<evidence type="ECO:0000256" key="6">
    <source>
        <dbReference type="ARBA" id="ARBA00022989"/>
    </source>
</evidence>
<keyword evidence="6 8" id="KW-1133">Transmembrane helix</keyword>
<feature type="transmembrane region" description="Helical" evidence="8">
    <location>
        <begin position="136"/>
        <end position="160"/>
    </location>
</feature>
<feature type="transmembrane region" description="Helical" evidence="8">
    <location>
        <begin position="77"/>
        <end position="97"/>
    </location>
</feature>
<feature type="transmembrane region" description="Helical" evidence="8">
    <location>
        <begin position="227"/>
        <end position="256"/>
    </location>
</feature>
<evidence type="ECO:0000256" key="3">
    <source>
        <dbReference type="ARBA" id="ARBA00022448"/>
    </source>
</evidence>
<keyword evidence="7 8" id="KW-0472">Membrane</keyword>
<dbReference type="GO" id="GO:0033214">
    <property type="term" value="P:siderophore-iron import into cell"/>
    <property type="evidence" value="ECO:0007669"/>
    <property type="project" value="TreeGrafter"/>
</dbReference>
<dbReference type="EMBL" id="JANATA010000021">
    <property type="protein sequence ID" value="MCP3429427.1"/>
    <property type="molecule type" value="Genomic_DNA"/>
</dbReference>
<feature type="transmembrane region" description="Helical" evidence="8">
    <location>
        <begin position="12"/>
        <end position="30"/>
    </location>
</feature>
<name>A0AA42BN94_9ALTE</name>
<reference evidence="9" key="1">
    <citation type="submission" date="2022-07" db="EMBL/GenBank/DDBJ databases">
        <title>Characterization of the Novel Bacterium Alteromonas immobilis LMIT006 and Alteromonas gregis LMIT007.</title>
        <authorList>
            <person name="Lin X."/>
        </authorList>
    </citation>
    <scope>NUCLEOTIDE SEQUENCE</scope>
    <source>
        <strain evidence="9">LMIT007</strain>
    </source>
</reference>
<feature type="transmembrane region" description="Helical" evidence="8">
    <location>
        <begin position="103"/>
        <end position="124"/>
    </location>
</feature>
<protein>
    <submittedName>
        <fullName evidence="9">Iron ABC transporter permease</fullName>
    </submittedName>
</protein>
<organism evidence="9 10">
    <name type="scientific">Opacimonas viscosa</name>
    <dbReference type="NCBI Taxonomy" id="2961944"/>
    <lineage>
        <taxon>Bacteria</taxon>
        <taxon>Pseudomonadati</taxon>
        <taxon>Pseudomonadota</taxon>
        <taxon>Gammaproteobacteria</taxon>
        <taxon>Alteromonadales</taxon>
        <taxon>Alteromonadaceae</taxon>
        <taxon>Opacimonas</taxon>
    </lineage>
</organism>
<evidence type="ECO:0000313" key="10">
    <source>
        <dbReference type="Proteomes" id="UP001165413"/>
    </source>
</evidence>
<evidence type="ECO:0000256" key="7">
    <source>
        <dbReference type="ARBA" id="ARBA00023136"/>
    </source>
</evidence>
<keyword evidence="5 8" id="KW-0812">Transmembrane</keyword>
<feature type="transmembrane region" description="Helical" evidence="8">
    <location>
        <begin position="293"/>
        <end position="314"/>
    </location>
</feature>
<evidence type="ECO:0000256" key="5">
    <source>
        <dbReference type="ARBA" id="ARBA00022692"/>
    </source>
</evidence>
<feature type="transmembrane region" description="Helical" evidence="8">
    <location>
        <begin position="50"/>
        <end position="70"/>
    </location>
</feature>
<proteinExistence type="inferred from homology"/>
<dbReference type="CDD" id="cd06550">
    <property type="entry name" value="TM_ABC_iron-siderophores_like"/>
    <property type="match status" value="1"/>
</dbReference>
<evidence type="ECO:0000256" key="8">
    <source>
        <dbReference type="SAM" id="Phobius"/>
    </source>
</evidence>
<sequence length="325" mass="35040">MSHVQYKFPQTYLVLLCCSLVLINLLHPVWSFEPAIAWQVFWHLQVPQVLTALIVGSALSASAAILQVLLRNPLADPGMIGISSGASLMAAVLLLSSLSQWSYVTYLLPFACFTGALGSTWLMFHLARKLAFTPVAVILAGIALSTISSAIVAWLYLYASPNQLRDLTFWLMGSLQHTDIWLLLVAGVILVPCALVLRGLLPQLNRLYLGPQQASLLGVNVRQTTQVALLVCAVMVGLSVAIAGAIAFIGLLVPHIVRQLIGHDNRKVVPVAALVGGILLLCIVTFNTFSGAIALPVSLLTATIGGPFFIYILFHRQHHLAGVRQ</sequence>
<evidence type="ECO:0000256" key="4">
    <source>
        <dbReference type="ARBA" id="ARBA00022475"/>
    </source>
</evidence>
<dbReference type="PANTHER" id="PTHR30472">
    <property type="entry name" value="FERRIC ENTEROBACTIN TRANSPORT SYSTEM PERMEASE PROTEIN"/>
    <property type="match status" value="1"/>
</dbReference>
<dbReference type="SUPFAM" id="SSF81345">
    <property type="entry name" value="ABC transporter involved in vitamin B12 uptake, BtuC"/>
    <property type="match status" value="1"/>
</dbReference>
<keyword evidence="10" id="KW-1185">Reference proteome</keyword>